<accession>A0A1F5LR44</accession>
<keyword evidence="2" id="KW-1185">Reference proteome</keyword>
<dbReference type="EMBL" id="LXJU01000004">
    <property type="protein sequence ID" value="OGE55419.1"/>
    <property type="molecule type" value="Genomic_DNA"/>
</dbReference>
<dbReference type="OrthoDB" id="97518at2759"/>
<evidence type="ECO:0000313" key="2">
    <source>
        <dbReference type="Proteomes" id="UP000177622"/>
    </source>
</evidence>
<dbReference type="Proteomes" id="UP000177622">
    <property type="component" value="Unassembled WGS sequence"/>
</dbReference>
<dbReference type="InterPro" id="IPR038595">
    <property type="entry name" value="LOR_sf"/>
</dbReference>
<dbReference type="AlphaFoldDB" id="A0A1F5LR44"/>
<dbReference type="RefSeq" id="XP_022490848.1">
    <property type="nucleotide sequence ID" value="XM_022629405.1"/>
</dbReference>
<proteinExistence type="predicted"/>
<organism evidence="1 2">
    <name type="scientific">Penicillium arizonense</name>
    <dbReference type="NCBI Taxonomy" id="1835702"/>
    <lineage>
        <taxon>Eukaryota</taxon>
        <taxon>Fungi</taxon>
        <taxon>Dikarya</taxon>
        <taxon>Ascomycota</taxon>
        <taxon>Pezizomycotina</taxon>
        <taxon>Eurotiomycetes</taxon>
        <taxon>Eurotiomycetidae</taxon>
        <taxon>Eurotiales</taxon>
        <taxon>Aspergillaceae</taxon>
        <taxon>Penicillium</taxon>
    </lineage>
</organism>
<name>A0A1F5LR44_PENAI</name>
<sequence>MDSRPPTKAVKKIAHPIGIRQEHIAEEETLLYLRPKYDPHSADEYTLKKYWDDSTIFTVTGRKYGDTRAREFRDASGLPMFESRPTALAWRRPLLVRLPGKQDEELVDFRMGWEGYTLKFRNAASEDEKDVTVQVQVIESMACTAYAAMVDGQKVVDVRESLTMNKSLPTARARAASDHSLVPRQILEVLVAENFDLSLAALIARLNMNDLRVQVEQLNMDLFFNSLPAQLATVPED</sequence>
<dbReference type="InterPro" id="IPR025659">
    <property type="entry name" value="Tubby-like_C"/>
</dbReference>
<dbReference type="Gene3D" id="2.40.160.200">
    <property type="entry name" value="LURP1-related"/>
    <property type="match status" value="1"/>
</dbReference>
<evidence type="ECO:0000313" key="1">
    <source>
        <dbReference type="EMBL" id="OGE55419.1"/>
    </source>
</evidence>
<dbReference type="GeneID" id="34574139"/>
<reference evidence="1 2" key="1">
    <citation type="journal article" date="2016" name="Sci. Rep.">
        <title>Penicillium arizonense, a new, genome sequenced fungal species, reveals a high chemical diversity in secreted metabolites.</title>
        <authorList>
            <person name="Grijseels S."/>
            <person name="Nielsen J.C."/>
            <person name="Randelovic M."/>
            <person name="Nielsen J."/>
            <person name="Nielsen K.F."/>
            <person name="Workman M."/>
            <person name="Frisvad J.C."/>
        </authorList>
    </citation>
    <scope>NUCLEOTIDE SEQUENCE [LARGE SCALE GENOMIC DNA]</scope>
    <source>
        <strain evidence="1 2">CBS 141311</strain>
    </source>
</reference>
<gene>
    <name evidence="1" type="ORF">PENARI_c004G10566</name>
</gene>
<dbReference type="SUPFAM" id="SSF54518">
    <property type="entry name" value="Tubby C-terminal domain-like"/>
    <property type="match status" value="1"/>
</dbReference>
<comment type="caution">
    <text evidence="1">The sequence shown here is derived from an EMBL/GenBank/DDBJ whole genome shotgun (WGS) entry which is preliminary data.</text>
</comment>
<protein>
    <submittedName>
        <fullName evidence="1">Uncharacterized protein</fullName>
    </submittedName>
</protein>